<evidence type="ECO:0000313" key="5">
    <source>
        <dbReference type="Proteomes" id="UP000193355"/>
    </source>
</evidence>
<dbReference type="PIRSF" id="PIRSF001357">
    <property type="entry name" value="DeoC"/>
    <property type="match status" value="1"/>
</dbReference>
<dbReference type="GO" id="GO:0016052">
    <property type="term" value="P:carbohydrate catabolic process"/>
    <property type="evidence" value="ECO:0007669"/>
    <property type="project" value="TreeGrafter"/>
</dbReference>
<dbReference type="GO" id="GO:0005737">
    <property type="term" value="C:cytoplasm"/>
    <property type="evidence" value="ECO:0007669"/>
    <property type="project" value="InterPro"/>
</dbReference>
<evidence type="ECO:0000313" key="4">
    <source>
        <dbReference type="EMBL" id="SMG45747.1"/>
    </source>
</evidence>
<dbReference type="NCBIfam" id="TIGR00126">
    <property type="entry name" value="deoC"/>
    <property type="match status" value="1"/>
</dbReference>
<dbReference type="InterPro" id="IPR011343">
    <property type="entry name" value="DeoC"/>
</dbReference>
<dbReference type="RefSeq" id="WP_159448337.1">
    <property type="nucleotide sequence ID" value="NZ_FXBB01000038.1"/>
</dbReference>
<gene>
    <name evidence="4" type="ORF">SAMN06275492_13811</name>
</gene>
<dbReference type="STRING" id="561720.SAMN06275492_13811"/>
<accession>A0A1X7KXX2</accession>
<evidence type="ECO:0000256" key="2">
    <source>
        <dbReference type="ARBA" id="ARBA00023270"/>
    </source>
</evidence>
<protein>
    <recommendedName>
        <fullName evidence="3">Deoxyribose-phosphate aldolase</fullName>
        <ecNumber evidence="3">4.1.2.4</ecNumber>
    </recommendedName>
</protein>
<keyword evidence="1" id="KW-0963">Cytoplasm</keyword>
<dbReference type="AlphaFoldDB" id="A0A1X7KXX2"/>
<dbReference type="GO" id="GO:0009264">
    <property type="term" value="P:deoxyribonucleotide catabolic process"/>
    <property type="evidence" value="ECO:0007669"/>
    <property type="project" value="UniProtKB-UniRule"/>
</dbReference>
<dbReference type="PANTHER" id="PTHR10889">
    <property type="entry name" value="DEOXYRIBOSE-PHOSPHATE ALDOLASE"/>
    <property type="match status" value="1"/>
</dbReference>
<dbReference type="EC" id="4.1.2.4" evidence="3"/>
<evidence type="ECO:0000256" key="1">
    <source>
        <dbReference type="ARBA" id="ARBA00022490"/>
    </source>
</evidence>
<name>A0A1X7KXX2_9BACT</name>
<dbReference type="PANTHER" id="PTHR10889:SF1">
    <property type="entry name" value="DEOXYRIBOSE-PHOSPHATE ALDOLASE"/>
    <property type="match status" value="1"/>
</dbReference>
<dbReference type="SMART" id="SM01133">
    <property type="entry name" value="DeoC"/>
    <property type="match status" value="1"/>
</dbReference>
<sequence length="225" mass="25002">MEIFRELHRVIDNTFLRQDGSMDEIESFISRSIEARFRTVVVPPWAVSRAVAMTEGTDTGVSAVIGFPLGYHPLSVKLYEIEHYLNMGPGVTDFDVVVNVSAIKSGMWDYLKEEISALASQIGTRIFKLIIETPLLTEEEIRRMADICSKVRYLDYVKTGSGFAGSPTTEEQVRILAESLKGRKRIKVSGGVRTMADLERFLIVGGDVFGTSSGIAIMDEAMQLL</sequence>
<evidence type="ECO:0000256" key="3">
    <source>
        <dbReference type="NCBIfam" id="TIGR00126"/>
    </source>
</evidence>
<dbReference type="Proteomes" id="UP000193355">
    <property type="component" value="Unassembled WGS sequence"/>
</dbReference>
<reference evidence="5" key="1">
    <citation type="submission" date="2017-04" db="EMBL/GenBank/DDBJ databases">
        <authorList>
            <person name="Varghese N."/>
            <person name="Submissions S."/>
        </authorList>
    </citation>
    <scope>NUCLEOTIDE SEQUENCE [LARGE SCALE GENOMIC DNA]</scope>
    <source>
        <strain evidence="5">USBA 82</strain>
    </source>
</reference>
<dbReference type="GO" id="GO:0004139">
    <property type="term" value="F:deoxyribose-phosphate aldolase activity"/>
    <property type="evidence" value="ECO:0007669"/>
    <property type="project" value="UniProtKB-UniRule"/>
</dbReference>
<keyword evidence="5" id="KW-1185">Reference proteome</keyword>
<keyword evidence="2" id="KW-0704">Schiff base</keyword>
<proteinExistence type="predicted"/>
<dbReference type="Gene3D" id="3.20.20.70">
    <property type="entry name" value="Aldolase class I"/>
    <property type="match status" value="1"/>
</dbReference>
<dbReference type="SUPFAM" id="SSF51569">
    <property type="entry name" value="Aldolase"/>
    <property type="match status" value="1"/>
</dbReference>
<organism evidence="4 5">
    <name type="scientific">Dethiosulfovibrio salsuginis</name>
    <dbReference type="NCBI Taxonomy" id="561720"/>
    <lineage>
        <taxon>Bacteria</taxon>
        <taxon>Thermotogati</taxon>
        <taxon>Synergistota</taxon>
        <taxon>Synergistia</taxon>
        <taxon>Synergistales</taxon>
        <taxon>Dethiosulfovibrionaceae</taxon>
        <taxon>Dethiosulfovibrio</taxon>
    </lineage>
</organism>
<dbReference type="OrthoDB" id="4047at2"/>
<dbReference type="InterPro" id="IPR002915">
    <property type="entry name" value="DeoC/FbaB/LacD_aldolase"/>
</dbReference>
<dbReference type="InterPro" id="IPR013785">
    <property type="entry name" value="Aldolase_TIM"/>
</dbReference>
<dbReference type="EMBL" id="FXBB01000038">
    <property type="protein sequence ID" value="SMG45747.1"/>
    <property type="molecule type" value="Genomic_DNA"/>
</dbReference>